<dbReference type="EMBL" id="VZTO01013814">
    <property type="protein sequence ID" value="NXT23787.1"/>
    <property type="molecule type" value="Genomic_DNA"/>
</dbReference>
<evidence type="ECO:0000313" key="4">
    <source>
        <dbReference type="Proteomes" id="UP000536260"/>
    </source>
</evidence>
<dbReference type="InterPro" id="IPR036116">
    <property type="entry name" value="FN3_sf"/>
</dbReference>
<dbReference type="AlphaFoldDB" id="A0A7L3AVD2"/>
<evidence type="ECO:0000259" key="2">
    <source>
        <dbReference type="Pfam" id="PF21460"/>
    </source>
</evidence>
<keyword evidence="4" id="KW-1185">Reference proteome</keyword>
<evidence type="ECO:0000313" key="3">
    <source>
        <dbReference type="EMBL" id="NXT23787.1"/>
    </source>
</evidence>
<feature type="signal peptide" evidence="1">
    <location>
        <begin position="1"/>
        <end position="22"/>
    </location>
</feature>
<gene>
    <name evidence="3" type="primary">Csf2rb</name>
    <name evidence="3" type="ORF">SYRPAR_R15010</name>
</gene>
<feature type="domain" description="Cytokine receptor common subunit beta N-terminal" evidence="2">
    <location>
        <begin position="24"/>
        <end position="112"/>
    </location>
</feature>
<reference evidence="3 4" key="1">
    <citation type="submission" date="2019-09" db="EMBL/GenBank/DDBJ databases">
        <title>Bird 10,000 Genomes (B10K) Project - Family phase.</title>
        <authorList>
            <person name="Zhang G."/>
        </authorList>
    </citation>
    <scope>NUCLEOTIDE SEQUENCE [LARGE SCALE GENOMIC DNA]</scope>
    <source>
        <strain evidence="3">B10K-DU-003-42</strain>
        <tissue evidence="3">Mixed tissue sample</tissue>
    </source>
</reference>
<dbReference type="InterPro" id="IPR048668">
    <property type="entry name" value="IL3RB_N"/>
</dbReference>
<comment type="caution">
    <text evidence="3">The sequence shown here is derived from an EMBL/GenBank/DDBJ whole genome shotgun (WGS) entry which is preliminary data.</text>
</comment>
<dbReference type="InterPro" id="IPR013783">
    <property type="entry name" value="Ig-like_fold"/>
</dbReference>
<dbReference type="Proteomes" id="UP000536260">
    <property type="component" value="Unassembled WGS sequence"/>
</dbReference>
<dbReference type="Pfam" id="PF21460">
    <property type="entry name" value="IL3Rb_N"/>
    <property type="match status" value="1"/>
</dbReference>
<name>A0A7L3AVD2_9AVES</name>
<feature type="non-terminal residue" evidence="3">
    <location>
        <position position="129"/>
    </location>
</feature>
<feature type="chain" id="PRO_5029654246" evidence="1">
    <location>
        <begin position="23"/>
        <end position="129"/>
    </location>
</feature>
<keyword evidence="1" id="KW-0732">Signal</keyword>
<protein>
    <submittedName>
        <fullName evidence="3">IL3RB protein</fullName>
    </submittedName>
</protein>
<organism evidence="3 4">
    <name type="scientific">Syrrhaptes paradoxus</name>
    <name type="common">Pallas's sandgrouse</name>
    <dbReference type="NCBI Taxonomy" id="302527"/>
    <lineage>
        <taxon>Eukaryota</taxon>
        <taxon>Metazoa</taxon>
        <taxon>Chordata</taxon>
        <taxon>Craniata</taxon>
        <taxon>Vertebrata</taxon>
        <taxon>Euteleostomi</taxon>
        <taxon>Archelosauria</taxon>
        <taxon>Archosauria</taxon>
        <taxon>Dinosauria</taxon>
        <taxon>Saurischia</taxon>
        <taxon>Theropoda</taxon>
        <taxon>Coelurosauria</taxon>
        <taxon>Aves</taxon>
        <taxon>Neognathae</taxon>
        <taxon>Neoaves</taxon>
        <taxon>Columbimorphae</taxon>
        <taxon>Pterocliformes</taxon>
        <taxon>Pteroclidae</taxon>
        <taxon>Syrrhaptes</taxon>
    </lineage>
</organism>
<proteinExistence type="predicted"/>
<dbReference type="SUPFAM" id="SSF49265">
    <property type="entry name" value="Fibronectin type III"/>
    <property type="match status" value="1"/>
</dbReference>
<dbReference type="Gene3D" id="2.60.40.10">
    <property type="entry name" value="Immunoglobulins"/>
    <property type="match status" value="1"/>
</dbReference>
<feature type="non-terminal residue" evidence="3">
    <location>
        <position position="1"/>
    </location>
</feature>
<accession>A0A7L3AVD2</accession>
<sequence>MKEFFILLLTLYLVFSVQTIRGDIPMKSLNCYNDYNSQVTCTWMEHAEAHALIGMILYQRDNIIMENKEMFCKRQTENYLHEAPDSYVHWVCRNTTNNFGIGVDDIYSFRPNKILQAELNVDLFQNGKD</sequence>
<evidence type="ECO:0000256" key="1">
    <source>
        <dbReference type="SAM" id="SignalP"/>
    </source>
</evidence>